<organism evidence="11 12">
    <name type="scientific">Vibrio comitans NBRC 102076</name>
    <dbReference type="NCBI Taxonomy" id="1219078"/>
    <lineage>
        <taxon>Bacteria</taxon>
        <taxon>Pseudomonadati</taxon>
        <taxon>Pseudomonadota</taxon>
        <taxon>Gammaproteobacteria</taxon>
        <taxon>Vibrionales</taxon>
        <taxon>Vibrionaceae</taxon>
        <taxon>Vibrio</taxon>
    </lineage>
</organism>
<feature type="modified residue" description="4-aspartylphosphate" evidence="8">
    <location>
        <position position="52"/>
    </location>
</feature>
<reference evidence="11 12" key="1">
    <citation type="submission" date="2019-06" db="EMBL/GenBank/DDBJ databases">
        <title>Whole genome shotgun sequence of Vibrio comitans NBRC 102076.</title>
        <authorList>
            <person name="Hosoyama A."/>
            <person name="Uohara A."/>
            <person name="Ohji S."/>
            <person name="Ichikawa N."/>
        </authorList>
    </citation>
    <scope>NUCLEOTIDE SEQUENCE [LARGE SCALE GENOMIC DNA]</scope>
    <source>
        <strain evidence="11 12">NBRC 102076</strain>
    </source>
</reference>
<dbReference type="InterPro" id="IPR025943">
    <property type="entry name" value="Sigma_54_int_dom_ATP-bd_2"/>
</dbReference>
<dbReference type="InterPro" id="IPR002197">
    <property type="entry name" value="HTH_Fis"/>
</dbReference>
<keyword evidence="2" id="KW-0547">Nucleotide-binding</keyword>
<evidence type="ECO:0000256" key="3">
    <source>
        <dbReference type="ARBA" id="ARBA00022840"/>
    </source>
</evidence>
<keyword evidence="6" id="KW-0238">DNA-binding</keyword>
<dbReference type="PROSITE" id="PS00675">
    <property type="entry name" value="SIGMA54_INTERACT_1"/>
    <property type="match status" value="1"/>
</dbReference>
<dbReference type="Gene3D" id="3.40.50.2300">
    <property type="match status" value="1"/>
</dbReference>
<dbReference type="InterPro" id="IPR027417">
    <property type="entry name" value="P-loop_NTPase"/>
</dbReference>
<evidence type="ECO:0000256" key="6">
    <source>
        <dbReference type="ARBA" id="ARBA00023125"/>
    </source>
</evidence>
<dbReference type="RefSeq" id="WP_141271912.1">
    <property type="nucleotide sequence ID" value="NZ_BJLH01000012.1"/>
</dbReference>
<dbReference type="CDD" id="cd00009">
    <property type="entry name" value="AAA"/>
    <property type="match status" value="1"/>
</dbReference>
<dbReference type="Pfam" id="PF25601">
    <property type="entry name" value="AAA_lid_14"/>
    <property type="match status" value="1"/>
</dbReference>
<dbReference type="Gene3D" id="3.40.50.300">
    <property type="entry name" value="P-loop containing nucleotide triphosphate hydrolases"/>
    <property type="match status" value="1"/>
</dbReference>
<dbReference type="AlphaFoldDB" id="A0A4Y3IPW0"/>
<evidence type="ECO:0000256" key="1">
    <source>
        <dbReference type="ARBA" id="ARBA00022553"/>
    </source>
</evidence>
<dbReference type="InterPro" id="IPR011006">
    <property type="entry name" value="CheY-like_superfamily"/>
</dbReference>
<dbReference type="InterPro" id="IPR025944">
    <property type="entry name" value="Sigma_54_int_dom_CS"/>
</dbReference>
<dbReference type="PROSITE" id="PS50110">
    <property type="entry name" value="RESPONSE_REGULATORY"/>
    <property type="match status" value="1"/>
</dbReference>
<dbReference type="GO" id="GO:0005524">
    <property type="term" value="F:ATP binding"/>
    <property type="evidence" value="ECO:0007669"/>
    <property type="project" value="UniProtKB-KW"/>
</dbReference>
<dbReference type="InterPro" id="IPR025662">
    <property type="entry name" value="Sigma_54_int_dom_ATP-bd_1"/>
</dbReference>
<dbReference type="InterPro" id="IPR003593">
    <property type="entry name" value="AAA+_ATPase"/>
</dbReference>
<dbReference type="Pfam" id="PF00072">
    <property type="entry name" value="Response_reg"/>
    <property type="match status" value="1"/>
</dbReference>
<name>A0A4Y3IPW0_9VIBR</name>
<proteinExistence type="predicted"/>
<dbReference type="GO" id="GO:0043565">
    <property type="term" value="F:sequence-specific DNA binding"/>
    <property type="evidence" value="ECO:0007669"/>
    <property type="project" value="InterPro"/>
</dbReference>
<sequence>MCHAFIIDDEPEIRSALKQSFELEGIDAQFYENAELAVEALDSTLPHVIISDIRLPGLSGLQLLDNLNKQYPELPVILITGHGDISMAVEAMHKGAYDFIEKPFATDRLLDTTKRAIEKRQLTIENQRLRNSLKASQTLGPRIIGDTFAIQQLKETITHIADTSADILIFGETGTGKELVARSLHEQSGRRDNNFVAVNCGAIPENLIESELYGHEKGAFTGAESRRIGKLEHAQNGTLFLDEIESMPMQAQIRLLRVLQERAIERVGSNSLIPIDIRVIAATKVDLKQAAQQGSFREDLYYRLNVVTLELPPLRERKEDIATLFHHFLLVAASRYGKTSHALSSQDLSMLLNHNWPGNVRELRNIAERFVLLGRLTLENTIQSEKSELSLAEQVAEFEKYTLEQVLTDNHGSIKQTMETLQLARKTLYDKMQRYQLDKDNYKAD</sequence>
<dbReference type="PANTHER" id="PTHR32071:SF57">
    <property type="entry name" value="C4-DICARBOXYLATE TRANSPORT TRANSCRIPTIONAL REGULATORY PROTEIN DCTD"/>
    <property type="match status" value="1"/>
</dbReference>
<keyword evidence="12" id="KW-1185">Reference proteome</keyword>
<dbReference type="SMART" id="SM00382">
    <property type="entry name" value="AAA"/>
    <property type="match status" value="1"/>
</dbReference>
<dbReference type="SUPFAM" id="SSF52172">
    <property type="entry name" value="CheY-like"/>
    <property type="match status" value="1"/>
</dbReference>
<comment type="caution">
    <text evidence="11">The sequence shown here is derived from an EMBL/GenBank/DDBJ whole genome shotgun (WGS) entry which is preliminary data.</text>
</comment>
<dbReference type="FunFam" id="3.40.50.300:FF:000006">
    <property type="entry name" value="DNA-binding transcriptional regulator NtrC"/>
    <property type="match status" value="1"/>
</dbReference>
<evidence type="ECO:0000259" key="10">
    <source>
        <dbReference type="PROSITE" id="PS50110"/>
    </source>
</evidence>
<dbReference type="PANTHER" id="PTHR32071">
    <property type="entry name" value="TRANSCRIPTIONAL REGULATORY PROTEIN"/>
    <property type="match status" value="1"/>
</dbReference>
<dbReference type="FunFam" id="3.40.50.2300:FF:000018">
    <property type="entry name" value="DNA-binding transcriptional regulator NtrC"/>
    <property type="match status" value="1"/>
</dbReference>
<dbReference type="PROSITE" id="PS50045">
    <property type="entry name" value="SIGMA54_INTERACT_4"/>
    <property type="match status" value="1"/>
</dbReference>
<dbReference type="SUPFAM" id="SSF46689">
    <property type="entry name" value="Homeodomain-like"/>
    <property type="match status" value="1"/>
</dbReference>
<dbReference type="Pfam" id="PF02954">
    <property type="entry name" value="HTH_8"/>
    <property type="match status" value="1"/>
</dbReference>
<dbReference type="OrthoDB" id="9804019at2"/>
<dbReference type="Gene3D" id="1.10.8.60">
    <property type="match status" value="1"/>
</dbReference>
<dbReference type="InterPro" id="IPR002078">
    <property type="entry name" value="Sigma_54_int"/>
</dbReference>
<dbReference type="InterPro" id="IPR001789">
    <property type="entry name" value="Sig_transdc_resp-reg_receiver"/>
</dbReference>
<feature type="domain" description="Sigma-54 factor interaction" evidence="9">
    <location>
        <begin position="143"/>
        <end position="372"/>
    </location>
</feature>
<evidence type="ECO:0000256" key="5">
    <source>
        <dbReference type="ARBA" id="ARBA00023015"/>
    </source>
</evidence>
<dbReference type="InterPro" id="IPR058031">
    <property type="entry name" value="AAA_lid_NorR"/>
</dbReference>
<evidence type="ECO:0000256" key="7">
    <source>
        <dbReference type="ARBA" id="ARBA00023163"/>
    </source>
</evidence>
<dbReference type="EMBL" id="BJLH01000012">
    <property type="protein sequence ID" value="GEA61549.1"/>
    <property type="molecule type" value="Genomic_DNA"/>
</dbReference>
<dbReference type="SUPFAM" id="SSF52540">
    <property type="entry name" value="P-loop containing nucleoside triphosphate hydrolases"/>
    <property type="match status" value="1"/>
</dbReference>
<dbReference type="Proteomes" id="UP000318242">
    <property type="component" value="Unassembled WGS sequence"/>
</dbReference>
<accession>A0A4Y3IPW0</accession>
<evidence type="ECO:0000313" key="12">
    <source>
        <dbReference type="Proteomes" id="UP000318242"/>
    </source>
</evidence>
<dbReference type="GO" id="GO:0000160">
    <property type="term" value="P:phosphorelay signal transduction system"/>
    <property type="evidence" value="ECO:0007669"/>
    <property type="project" value="UniProtKB-KW"/>
</dbReference>
<dbReference type="Pfam" id="PF00158">
    <property type="entry name" value="Sigma54_activat"/>
    <property type="match status" value="1"/>
</dbReference>
<protein>
    <submittedName>
        <fullName evidence="11">Sigma-54-dependent Fis family transcriptional regulator</fullName>
    </submittedName>
</protein>
<evidence type="ECO:0000313" key="11">
    <source>
        <dbReference type="EMBL" id="GEA61549.1"/>
    </source>
</evidence>
<gene>
    <name evidence="11" type="ORF">VCO01S_27420</name>
</gene>
<keyword evidence="3" id="KW-0067">ATP-binding</keyword>
<evidence type="ECO:0000256" key="2">
    <source>
        <dbReference type="ARBA" id="ARBA00022741"/>
    </source>
</evidence>
<dbReference type="SMART" id="SM00448">
    <property type="entry name" value="REC"/>
    <property type="match status" value="1"/>
</dbReference>
<dbReference type="CDD" id="cd17549">
    <property type="entry name" value="REC_DctD-like"/>
    <property type="match status" value="1"/>
</dbReference>
<keyword evidence="1 8" id="KW-0597">Phosphoprotein</keyword>
<dbReference type="PROSITE" id="PS00676">
    <property type="entry name" value="SIGMA54_INTERACT_2"/>
    <property type="match status" value="1"/>
</dbReference>
<keyword evidence="5" id="KW-0805">Transcription regulation</keyword>
<keyword evidence="4" id="KW-0902">Two-component regulatory system</keyword>
<evidence type="ECO:0000259" key="9">
    <source>
        <dbReference type="PROSITE" id="PS50045"/>
    </source>
</evidence>
<dbReference type="PROSITE" id="PS00688">
    <property type="entry name" value="SIGMA54_INTERACT_3"/>
    <property type="match status" value="1"/>
</dbReference>
<dbReference type="Gene3D" id="1.10.10.60">
    <property type="entry name" value="Homeodomain-like"/>
    <property type="match status" value="1"/>
</dbReference>
<evidence type="ECO:0000256" key="4">
    <source>
        <dbReference type="ARBA" id="ARBA00023012"/>
    </source>
</evidence>
<keyword evidence="7" id="KW-0804">Transcription</keyword>
<dbReference type="InterPro" id="IPR009057">
    <property type="entry name" value="Homeodomain-like_sf"/>
</dbReference>
<dbReference type="GO" id="GO:0006355">
    <property type="term" value="P:regulation of DNA-templated transcription"/>
    <property type="evidence" value="ECO:0007669"/>
    <property type="project" value="InterPro"/>
</dbReference>
<feature type="domain" description="Response regulatory" evidence="10">
    <location>
        <begin position="3"/>
        <end position="117"/>
    </location>
</feature>
<evidence type="ECO:0000256" key="8">
    <source>
        <dbReference type="PROSITE-ProRule" id="PRU00169"/>
    </source>
</evidence>